<dbReference type="GO" id="GO:0055085">
    <property type="term" value="P:transmembrane transport"/>
    <property type="evidence" value="ECO:0007669"/>
    <property type="project" value="InterPro"/>
</dbReference>
<dbReference type="InterPro" id="IPR035906">
    <property type="entry name" value="MetI-like_sf"/>
</dbReference>
<evidence type="ECO:0000256" key="4">
    <source>
        <dbReference type="ARBA" id="ARBA00022989"/>
    </source>
</evidence>
<feature type="transmembrane region" description="Helical" evidence="6">
    <location>
        <begin position="294"/>
        <end position="319"/>
    </location>
</feature>
<evidence type="ECO:0000256" key="3">
    <source>
        <dbReference type="ARBA" id="ARBA00022692"/>
    </source>
</evidence>
<feature type="transmembrane region" description="Helical" evidence="6">
    <location>
        <begin position="102"/>
        <end position="123"/>
    </location>
</feature>
<evidence type="ECO:0000256" key="1">
    <source>
        <dbReference type="ARBA" id="ARBA00004141"/>
    </source>
</evidence>
<keyword evidence="5 6" id="KW-0472">Membrane</keyword>
<dbReference type="Proteomes" id="UP000029500">
    <property type="component" value="Chromosome"/>
</dbReference>
<dbReference type="OrthoDB" id="9785836at2"/>
<dbReference type="eggNOG" id="COG4209">
    <property type="taxonomic scope" value="Bacteria"/>
</dbReference>
<comment type="subcellular location">
    <subcellularLocation>
        <location evidence="6">Cell membrane</location>
        <topology evidence="6">Multi-pass membrane protein</topology>
    </subcellularLocation>
    <subcellularLocation>
        <location evidence="1">Membrane</location>
        <topology evidence="1">Multi-pass membrane protein</topology>
    </subcellularLocation>
</comment>
<evidence type="ECO:0000256" key="6">
    <source>
        <dbReference type="RuleBase" id="RU363032"/>
    </source>
</evidence>
<evidence type="ECO:0000256" key="5">
    <source>
        <dbReference type="ARBA" id="ARBA00023136"/>
    </source>
</evidence>
<evidence type="ECO:0000313" key="8">
    <source>
        <dbReference type="EMBL" id="AIQ70221.1"/>
    </source>
</evidence>
<dbReference type="CDD" id="cd06261">
    <property type="entry name" value="TM_PBP2"/>
    <property type="match status" value="1"/>
</dbReference>
<dbReference type="STRING" id="189425.PGRAT_23135"/>
<sequence>MSDTVLDKQVKTQKTRKRRVDPEIGVSLSWKTLKMQKQLIFMSVPIAIYLIIFNYAPIWGWLMAFQNYRPALSFGKQEWVGLQQFRFLFEDETFMMVLRNTVAMSFINLVLGTVTAIGLALLLNEIKVKFFKRIVQSISYLPHFLSWVIAAGIVATSLSIDDGIVNIVLMKLHLINEPIMWLSEGKYFWGIVGASNVWKEVGWGTIIYLAAITSIDPSLYEAASMDGAKRFQKMRYVTLPGIKATFVILLIMNIGHILDAGFELQYLLGNGLTVDWSQTIDIFVLKYGISMGNYSLATAAGIFKTIVSVVLVFIANYIAKRLGEERLV</sequence>
<dbReference type="EMBL" id="CP009287">
    <property type="protein sequence ID" value="AIQ70221.1"/>
    <property type="molecule type" value="Genomic_DNA"/>
</dbReference>
<dbReference type="HOGENOM" id="CLU_016047_0_1_9"/>
<dbReference type="KEGG" id="pgm:PGRAT_23135"/>
<feature type="transmembrane region" description="Helical" evidence="6">
    <location>
        <begin position="39"/>
        <end position="62"/>
    </location>
</feature>
<dbReference type="GO" id="GO:0005886">
    <property type="term" value="C:plasma membrane"/>
    <property type="evidence" value="ECO:0007669"/>
    <property type="project" value="UniProtKB-SubCell"/>
</dbReference>
<dbReference type="PANTHER" id="PTHR43496">
    <property type="entry name" value="PROTEIN LPLB"/>
    <property type="match status" value="1"/>
</dbReference>
<dbReference type="Gene3D" id="1.10.3720.10">
    <property type="entry name" value="MetI-like"/>
    <property type="match status" value="1"/>
</dbReference>
<dbReference type="PANTHER" id="PTHR43496:SF1">
    <property type="entry name" value="POLYGALACTURONAN_RHAMNOGALACTURONAN TRANSPORT SYSTEM PERMEASE PROTEIN YTEP"/>
    <property type="match status" value="1"/>
</dbReference>
<dbReference type="InterPro" id="IPR000515">
    <property type="entry name" value="MetI-like"/>
</dbReference>
<accession>A0A089M8T9</accession>
<feature type="transmembrane region" description="Helical" evidence="6">
    <location>
        <begin position="236"/>
        <end position="258"/>
    </location>
</feature>
<keyword evidence="4 6" id="KW-1133">Transmembrane helix</keyword>
<evidence type="ECO:0000256" key="2">
    <source>
        <dbReference type="ARBA" id="ARBA00022448"/>
    </source>
</evidence>
<protein>
    <submittedName>
        <fullName evidence="8">Protein lplB</fullName>
    </submittedName>
</protein>
<evidence type="ECO:0000259" key="7">
    <source>
        <dbReference type="PROSITE" id="PS50928"/>
    </source>
</evidence>
<keyword evidence="3 6" id="KW-0812">Transmembrane</keyword>
<dbReference type="AlphaFoldDB" id="A0A089M8T9"/>
<dbReference type="RefSeq" id="WP_025707655.1">
    <property type="nucleotide sequence ID" value="NZ_CP009287.1"/>
</dbReference>
<keyword evidence="9" id="KW-1185">Reference proteome</keyword>
<comment type="similarity">
    <text evidence="6">Belongs to the binding-protein-dependent transport system permease family.</text>
</comment>
<dbReference type="SUPFAM" id="SSF161098">
    <property type="entry name" value="MetI-like"/>
    <property type="match status" value="1"/>
</dbReference>
<proteinExistence type="inferred from homology"/>
<feature type="transmembrane region" description="Helical" evidence="6">
    <location>
        <begin position="144"/>
        <end position="167"/>
    </location>
</feature>
<dbReference type="Pfam" id="PF00528">
    <property type="entry name" value="BPD_transp_1"/>
    <property type="match status" value="1"/>
</dbReference>
<dbReference type="PROSITE" id="PS50928">
    <property type="entry name" value="ABC_TM1"/>
    <property type="match status" value="1"/>
</dbReference>
<gene>
    <name evidence="8" type="ORF">PGRAT_23135</name>
</gene>
<evidence type="ECO:0000313" key="9">
    <source>
        <dbReference type="Proteomes" id="UP000029500"/>
    </source>
</evidence>
<feature type="transmembrane region" description="Helical" evidence="6">
    <location>
        <begin position="187"/>
        <end position="215"/>
    </location>
</feature>
<organism evidence="8 9">
    <name type="scientific">Paenibacillus graminis</name>
    <dbReference type="NCBI Taxonomy" id="189425"/>
    <lineage>
        <taxon>Bacteria</taxon>
        <taxon>Bacillati</taxon>
        <taxon>Bacillota</taxon>
        <taxon>Bacilli</taxon>
        <taxon>Bacillales</taxon>
        <taxon>Paenibacillaceae</taxon>
        <taxon>Paenibacillus</taxon>
    </lineage>
</organism>
<keyword evidence="2 6" id="KW-0813">Transport</keyword>
<reference evidence="8 9" key="1">
    <citation type="submission" date="2014-08" db="EMBL/GenBank/DDBJ databases">
        <title>Comparative genomics of the Paenibacillus odorifer group.</title>
        <authorList>
            <person name="den Bakker H.C."/>
            <person name="Tsai Y.-C."/>
            <person name="Martin N."/>
            <person name="Korlach J."/>
            <person name="Wiedmann M."/>
        </authorList>
    </citation>
    <scope>NUCLEOTIDE SEQUENCE [LARGE SCALE GENOMIC DNA]</scope>
    <source>
        <strain evidence="8 9">DSM 15220</strain>
    </source>
</reference>
<name>A0A089M8T9_9BACL</name>
<feature type="domain" description="ABC transmembrane type-1" evidence="7">
    <location>
        <begin position="98"/>
        <end position="315"/>
    </location>
</feature>